<keyword evidence="3" id="KW-1185">Reference proteome</keyword>
<dbReference type="SUPFAM" id="SSF46689">
    <property type="entry name" value="Homeodomain-like"/>
    <property type="match status" value="1"/>
</dbReference>
<accession>A0A6H2GSX7</accession>
<organism evidence="2 3">
    <name type="scientific">Paenibacillus albicereus</name>
    <dbReference type="NCBI Taxonomy" id="2726185"/>
    <lineage>
        <taxon>Bacteria</taxon>
        <taxon>Bacillati</taxon>
        <taxon>Bacillota</taxon>
        <taxon>Bacilli</taxon>
        <taxon>Bacillales</taxon>
        <taxon>Paenibacillaceae</taxon>
        <taxon>Paenibacillus</taxon>
    </lineage>
</organism>
<proteinExistence type="predicted"/>
<evidence type="ECO:0000313" key="3">
    <source>
        <dbReference type="Proteomes" id="UP000502136"/>
    </source>
</evidence>
<keyword evidence="1" id="KW-0175">Coiled coil</keyword>
<name>A0A6H2GSX7_9BACL</name>
<dbReference type="InterPro" id="IPR009057">
    <property type="entry name" value="Homeodomain-like_sf"/>
</dbReference>
<feature type="coiled-coil region" evidence="1">
    <location>
        <begin position="64"/>
        <end position="91"/>
    </location>
</feature>
<dbReference type="GO" id="GO:0003677">
    <property type="term" value="F:DNA binding"/>
    <property type="evidence" value="ECO:0007669"/>
    <property type="project" value="InterPro"/>
</dbReference>
<evidence type="ECO:0000256" key="1">
    <source>
        <dbReference type="SAM" id="Coils"/>
    </source>
</evidence>
<reference evidence="2 3" key="1">
    <citation type="submission" date="2020-04" db="EMBL/GenBank/DDBJ databases">
        <title>Novel Paenibacillus strain UniB2 isolated from commercial digestive syrup.</title>
        <authorList>
            <person name="Thorat V."/>
            <person name="Kirdat K."/>
            <person name="Tiwarekar B."/>
            <person name="Yadav A."/>
        </authorList>
    </citation>
    <scope>NUCLEOTIDE SEQUENCE [LARGE SCALE GENOMIC DNA]</scope>
    <source>
        <strain evidence="2 3">UniB2</strain>
    </source>
</reference>
<evidence type="ECO:0000313" key="2">
    <source>
        <dbReference type="EMBL" id="QJC50510.1"/>
    </source>
</evidence>
<dbReference type="EMBL" id="CP051428">
    <property type="protein sequence ID" value="QJC50510.1"/>
    <property type="molecule type" value="Genomic_DNA"/>
</dbReference>
<protein>
    <submittedName>
        <fullName evidence="2">Transposase</fullName>
    </submittedName>
</protein>
<dbReference type="Gene3D" id="1.10.10.60">
    <property type="entry name" value="Homeodomain-like"/>
    <property type="match status" value="1"/>
</dbReference>
<dbReference type="InterPro" id="IPR002514">
    <property type="entry name" value="Transposase_8"/>
</dbReference>
<dbReference type="AlphaFoldDB" id="A0A6H2GSX7"/>
<sequence length="100" mass="12010">MTEERRRQHYNEEFKKETVKFIQEQTKSLGDIAEELNIPKSTLHQWLAQYREFENEPVNNAELIRELKAQLKAKERQISEMEEELAIVKKAVHIFSNPRK</sequence>
<dbReference type="RefSeq" id="WP_168906187.1">
    <property type="nucleotide sequence ID" value="NZ_CP051428.1"/>
</dbReference>
<dbReference type="Proteomes" id="UP000502136">
    <property type="component" value="Chromosome"/>
</dbReference>
<dbReference type="GO" id="GO:0004803">
    <property type="term" value="F:transposase activity"/>
    <property type="evidence" value="ECO:0007669"/>
    <property type="project" value="InterPro"/>
</dbReference>
<dbReference type="KEGG" id="palr:HGI30_02155"/>
<dbReference type="Pfam" id="PF01527">
    <property type="entry name" value="HTH_Tnp_1"/>
    <property type="match status" value="1"/>
</dbReference>
<gene>
    <name evidence="2" type="ORF">HGI30_02155</name>
</gene>
<dbReference type="GO" id="GO:0006313">
    <property type="term" value="P:DNA transposition"/>
    <property type="evidence" value="ECO:0007669"/>
    <property type="project" value="InterPro"/>
</dbReference>